<evidence type="ECO:0000313" key="3">
    <source>
        <dbReference type="Proteomes" id="UP001501352"/>
    </source>
</evidence>
<keyword evidence="1" id="KW-0732">Signal</keyword>
<dbReference type="EMBL" id="BAAAGA010000002">
    <property type="protein sequence ID" value="GAA0617319.1"/>
    <property type="molecule type" value="Genomic_DNA"/>
</dbReference>
<feature type="chain" id="PRO_5046411601" evidence="1">
    <location>
        <begin position="19"/>
        <end position="250"/>
    </location>
</feature>
<name>A0ABN1GRF6_9CAUL</name>
<accession>A0ABN1GRF6</accession>
<comment type="caution">
    <text evidence="2">The sequence shown here is derived from an EMBL/GenBank/DDBJ whole genome shotgun (WGS) entry which is preliminary data.</text>
</comment>
<proteinExistence type="predicted"/>
<sequence>MAIAVVAVALSFASGVVAQERGNAQAEQSRDLRLRGGVSPVLPAAGRYVSDSGEGFTLDRSGQRPLLRFDRRDETWVLRPTAAPRGDIIYRNDAGQQILRVTPGGGMTVYTTRTPGGSPVSFAGEGENLAPPTLGPAQLFQLMTRRSAMLSSALGRLIEINIDTGQDAEGLTVEALILSTDAVLRIARSPTSRSTLTQLRRIVIVEGSRPSVAYSRGDLRIVVAPDQGVAGRPSSARVIRAFLVQEAPRR</sequence>
<dbReference type="InterPro" id="IPR032591">
    <property type="entry name" value="DUF4908"/>
</dbReference>
<organism evidence="2 3">
    <name type="scientific">Brevundimonas kwangchunensis</name>
    <dbReference type="NCBI Taxonomy" id="322163"/>
    <lineage>
        <taxon>Bacteria</taxon>
        <taxon>Pseudomonadati</taxon>
        <taxon>Pseudomonadota</taxon>
        <taxon>Alphaproteobacteria</taxon>
        <taxon>Caulobacterales</taxon>
        <taxon>Caulobacteraceae</taxon>
        <taxon>Brevundimonas</taxon>
    </lineage>
</organism>
<protein>
    <submittedName>
        <fullName evidence="2">DUF4908 domain-containing protein</fullName>
    </submittedName>
</protein>
<dbReference type="RefSeq" id="WP_343791442.1">
    <property type="nucleotide sequence ID" value="NZ_BAAAGA010000002.1"/>
</dbReference>
<keyword evidence="3" id="KW-1185">Reference proteome</keyword>
<evidence type="ECO:0000256" key="1">
    <source>
        <dbReference type="SAM" id="SignalP"/>
    </source>
</evidence>
<dbReference type="Proteomes" id="UP001501352">
    <property type="component" value="Unassembled WGS sequence"/>
</dbReference>
<reference evidence="2 3" key="1">
    <citation type="journal article" date="2019" name="Int. J. Syst. Evol. Microbiol.">
        <title>The Global Catalogue of Microorganisms (GCM) 10K type strain sequencing project: providing services to taxonomists for standard genome sequencing and annotation.</title>
        <authorList>
            <consortium name="The Broad Institute Genomics Platform"/>
            <consortium name="The Broad Institute Genome Sequencing Center for Infectious Disease"/>
            <person name="Wu L."/>
            <person name="Ma J."/>
        </authorList>
    </citation>
    <scope>NUCLEOTIDE SEQUENCE [LARGE SCALE GENOMIC DNA]</scope>
    <source>
        <strain evidence="2 3">JCM 12928</strain>
    </source>
</reference>
<feature type="signal peptide" evidence="1">
    <location>
        <begin position="1"/>
        <end position="18"/>
    </location>
</feature>
<dbReference type="Pfam" id="PF16252">
    <property type="entry name" value="DUF4908"/>
    <property type="match status" value="1"/>
</dbReference>
<gene>
    <name evidence="2" type="ORF">GCM10009422_10640</name>
</gene>
<evidence type="ECO:0000313" key="2">
    <source>
        <dbReference type="EMBL" id="GAA0617319.1"/>
    </source>
</evidence>